<evidence type="ECO:0000313" key="3">
    <source>
        <dbReference type="Proteomes" id="UP001161017"/>
    </source>
</evidence>
<gene>
    <name evidence="2" type="ORF">OHK93_001770</name>
</gene>
<feature type="compositionally biased region" description="Polar residues" evidence="1">
    <location>
        <begin position="134"/>
        <end position="147"/>
    </location>
</feature>
<feature type="region of interest" description="Disordered" evidence="1">
    <location>
        <begin position="186"/>
        <end position="257"/>
    </location>
</feature>
<dbReference type="AlphaFoldDB" id="A0AA43QQ25"/>
<evidence type="ECO:0000256" key="1">
    <source>
        <dbReference type="SAM" id="MobiDB-lite"/>
    </source>
</evidence>
<comment type="caution">
    <text evidence="2">The sequence shown here is derived from an EMBL/GenBank/DDBJ whole genome shotgun (WGS) entry which is preliminary data.</text>
</comment>
<organism evidence="2 3">
    <name type="scientific">Ramalina farinacea</name>
    <dbReference type="NCBI Taxonomy" id="258253"/>
    <lineage>
        <taxon>Eukaryota</taxon>
        <taxon>Fungi</taxon>
        <taxon>Dikarya</taxon>
        <taxon>Ascomycota</taxon>
        <taxon>Pezizomycotina</taxon>
        <taxon>Lecanoromycetes</taxon>
        <taxon>OSLEUM clade</taxon>
        <taxon>Lecanoromycetidae</taxon>
        <taxon>Lecanorales</taxon>
        <taxon>Lecanorineae</taxon>
        <taxon>Ramalinaceae</taxon>
        <taxon>Ramalina</taxon>
    </lineage>
</organism>
<reference evidence="2" key="1">
    <citation type="journal article" date="2023" name="Genome Biol. Evol.">
        <title>First Whole Genome Sequence and Flow Cytometry Genome Size Data for the Lichen-Forming Fungus Ramalina farinacea (Ascomycota).</title>
        <authorList>
            <person name="Llewellyn T."/>
            <person name="Mian S."/>
            <person name="Hill R."/>
            <person name="Leitch I.J."/>
            <person name="Gaya E."/>
        </authorList>
    </citation>
    <scope>NUCLEOTIDE SEQUENCE</scope>
    <source>
        <strain evidence="2">LIQ254RAFAR</strain>
    </source>
</reference>
<feature type="compositionally biased region" description="Low complexity" evidence="1">
    <location>
        <begin position="152"/>
        <end position="163"/>
    </location>
</feature>
<protein>
    <submittedName>
        <fullName evidence="2">Uncharacterized protein</fullName>
    </submittedName>
</protein>
<accession>A0AA43QQ25</accession>
<sequence length="270" mass="29539">MSYLLVRPYPSLRVLFASSDLEAVGVTQRPLTSLIGGSARVRQHLANALEIGRKVTAKVVWKCGDGEEDRLCWIHCTPLLGASNVIGVWMVILVDTDESIDNEEMTKPPTVVPDYDSFAESTYSAAITPWDQRIPTQSTGGLSSTGRTRVRSQSSGQTSLSSSRDIEYRNGSRRDLGDVASAHHFQGTKASSGGDPISLYQSPGDMPTSPLRDEMQPKTRKPGQGPQLTAGTKLPINLPGVEWNQDMKPEKPVGRRTYKSLSPYGVLFQY</sequence>
<evidence type="ECO:0000313" key="2">
    <source>
        <dbReference type="EMBL" id="MDI1490566.1"/>
    </source>
</evidence>
<feature type="region of interest" description="Disordered" evidence="1">
    <location>
        <begin position="129"/>
        <end position="169"/>
    </location>
</feature>
<proteinExistence type="predicted"/>
<keyword evidence="3" id="KW-1185">Reference proteome</keyword>
<dbReference type="EMBL" id="JAPUFD010000012">
    <property type="protein sequence ID" value="MDI1490566.1"/>
    <property type="molecule type" value="Genomic_DNA"/>
</dbReference>
<name>A0AA43QQ25_9LECA</name>
<dbReference type="Proteomes" id="UP001161017">
    <property type="component" value="Unassembled WGS sequence"/>
</dbReference>